<dbReference type="EMBL" id="LAZR01042827">
    <property type="protein sequence ID" value="KKL08573.1"/>
    <property type="molecule type" value="Genomic_DNA"/>
</dbReference>
<gene>
    <name evidence="1" type="ORF">LCGC14_2574510</name>
</gene>
<proteinExistence type="predicted"/>
<evidence type="ECO:0000313" key="1">
    <source>
        <dbReference type="EMBL" id="KKL08573.1"/>
    </source>
</evidence>
<reference evidence="1" key="1">
    <citation type="journal article" date="2015" name="Nature">
        <title>Complex archaea that bridge the gap between prokaryotes and eukaryotes.</title>
        <authorList>
            <person name="Spang A."/>
            <person name="Saw J.H."/>
            <person name="Jorgensen S.L."/>
            <person name="Zaremba-Niedzwiedzka K."/>
            <person name="Martijn J."/>
            <person name="Lind A.E."/>
            <person name="van Eijk R."/>
            <person name="Schleper C."/>
            <person name="Guy L."/>
            <person name="Ettema T.J."/>
        </authorList>
    </citation>
    <scope>NUCLEOTIDE SEQUENCE</scope>
</reference>
<sequence length="349" mass="38955">MTIYLARDGYYIAYAVGTVDLTQWDNAQAALIVGELNAIDKFISANVTHTKPRTRNINPLTASHYPKRIETGKLLGKTANTHYLQTGIMTHWVMGACSTAGVGDPFTKTITKATDENPIRLATHLEKEGTTANRRKDTMGYVPNQLEITVSEADPIARQTYTGEFAFTGPGANLAQPTPFTNANLPIYDWFDYKNSSGASEFKYNGGAIDVDIVDLAIRFGWTDSLFGIFDQTKYPRNGLVVPPFIGEVDLGIRVVDAGNTALDTISDTIHTSYAGDLDFIADFYKGANDYLRYTFDKMYVDPESYEEVFQEEGDWFDGVRFTLKFLDENSSLAVEEKSLLNKEYYENT</sequence>
<organism evidence="1">
    <name type="scientific">marine sediment metagenome</name>
    <dbReference type="NCBI Taxonomy" id="412755"/>
    <lineage>
        <taxon>unclassified sequences</taxon>
        <taxon>metagenomes</taxon>
        <taxon>ecological metagenomes</taxon>
    </lineage>
</organism>
<accession>A0A0F9D916</accession>
<protein>
    <submittedName>
        <fullName evidence="1">Uncharacterized protein</fullName>
    </submittedName>
</protein>
<comment type="caution">
    <text evidence="1">The sequence shown here is derived from an EMBL/GenBank/DDBJ whole genome shotgun (WGS) entry which is preliminary data.</text>
</comment>
<name>A0A0F9D916_9ZZZZ</name>
<dbReference type="AlphaFoldDB" id="A0A0F9D916"/>